<dbReference type="FunFam" id="3.30.160.60:FF:001498">
    <property type="entry name" value="Zinc finger protein 404"/>
    <property type="match status" value="1"/>
</dbReference>
<proteinExistence type="predicted"/>
<dbReference type="RefSeq" id="XP_042561736.1">
    <property type="nucleotide sequence ID" value="XM_042705802.1"/>
</dbReference>
<sequence length="356" mass="39673">MFSGEFEAEIVGIIEGVAKAAMIDILKVFDRRSSALREENEALRTSLVLMGRELRAVRRPNACHTNSTLDVSVELQVRGESDPMGKVSFLERERDPSQSASCLPALDGQAISLSAVKSEDDCPESFPITEDISGTLSSEWDGYPDGLSSHPDAYYSPHGVIVETEPLEEPGDDTVHCKRGLPRKNSTRHTDEFGQVRVWRSLRPVAPRVPASVLPSLDMLSAIPVQPTEEHLHSASDEPRVDSFTCTQCNKVFSTTEEFKRHLQTHQKTSPGRPFRCTLCGKSFTSKSNLTVHHITHTGEKPHRCSTCGKRFGLICNLRMHERIHSDVRPFLCTRCGKSFTQNHVLQKHACPFLKA</sequence>
<reference evidence="11" key="1">
    <citation type="submission" date="2025-08" db="UniProtKB">
        <authorList>
            <consortium name="RefSeq"/>
        </authorList>
    </citation>
    <scope>IDENTIFICATION</scope>
</reference>
<dbReference type="Pfam" id="PF13912">
    <property type="entry name" value="zf-C2H2_6"/>
    <property type="match status" value="1"/>
</dbReference>
<evidence type="ECO:0000256" key="1">
    <source>
        <dbReference type="ARBA" id="ARBA00004123"/>
    </source>
</evidence>
<organism evidence="10 11">
    <name type="scientific">Clupea harengus</name>
    <name type="common">Atlantic herring</name>
    <dbReference type="NCBI Taxonomy" id="7950"/>
    <lineage>
        <taxon>Eukaryota</taxon>
        <taxon>Metazoa</taxon>
        <taxon>Chordata</taxon>
        <taxon>Craniata</taxon>
        <taxon>Vertebrata</taxon>
        <taxon>Euteleostomi</taxon>
        <taxon>Actinopterygii</taxon>
        <taxon>Neopterygii</taxon>
        <taxon>Teleostei</taxon>
        <taxon>Clupei</taxon>
        <taxon>Clupeiformes</taxon>
        <taxon>Clupeoidei</taxon>
        <taxon>Clupeidae</taxon>
        <taxon>Clupea</taxon>
    </lineage>
</organism>
<accession>A0A8M1KCE7</accession>
<keyword evidence="6" id="KW-0539">Nucleus</keyword>
<dbReference type="GeneID" id="122130938"/>
<dbReference type="AlphaFoldDB" id="A0A8M1KCE7"/>
<feature type="domain" description="C2H2-type" evidence="9">
    <location>
        <begin position="331"/>
        <end position="349"/>
    </location>
</feature>
<dbReference type="GO" id="GO:0000981">
    <property type="term" value="F:DNA-binding transcription factor activity, RNA polymerase II-specific"/>
    <property type="evidence" value="ECO:0007669"/>
    <property type="project" value="TreeGrafter"/>
</dbReference>
<keyword evidence="10" id="KW-1185">Reference proteome</keyword>
<evidence type="ECO:0000256" key="8">
    <source>
        <dbReference type="SAM" id="MobiDB-lite"/>
    </source>
</evidence>
<dbReference type="PANTHER" id="PTHR24394">
    <property type="entry name" value="ZINC FINGER PROTEIN"/>
    <property type="match status" value="1"/>
</dbReference>
<dbReference type="PANTHER" id="PTHR24394:SF44">
    <property type="entry name" value="ZINC FINGER PROTEIN 271-LIKE"/>
    <property type="match status" value="1"/>
</dbReference>
<keyword evidence="4 7" id="KW-0863">Zinc-finger</keyword>
<gene>
    <name evidence="11" type="primary">LOC122130938</name>
</gene>
<feature type="region of interest" description="Disordered" evidence="8">
    <location>
        <begin position="168"/>
        <end position="187"/>
    </location>
</feature>
<name>A0A8M1KCE7_CLUHA</name>
<keyword evidence="3" id="KW-0677">Repeat</keyword>
<evidence type="ECO:0000256" key="7">
    <source>
        <dbReference type="PROSITE-ProRule" id="PRU00042"/>
    </source>
</evidence>
<dbReference type="PROSITE" id="PS00028">
    <property type="entry name" value="ZINC_FINGER_C2H2_1"/>
    <property type="match status" value="3"/>
</dbReference>
<dbReference type="KEGG" id="char:122130938"/>
<dbReference type="OrthoDB" id="8922241at2759"/>
<feature type="domain" description="C2H2-type" evidence="9">
    <location>
        <begin position="244"/>
        <end position="271"/>
    </location>
</feature>
<dbReference type="InterPro" id="IPR013087">
    <property type="entry name" value="Znf_C2H2_type"/>
</dbReference>
<dbReference type="FunFam" id="3.30.160.60:FF:000100">
    <property type="entry name" value="Zinc finger 45-like"/>
    <property type="match status" value="1"/>
</dbReference>
<evidence type="ECO:0000259" key="9">
    <source>
        <dbReference type="PROSITE" id="PS50157"/>
    </source>
</evidence>
<keyword evidence="2" id="KW-0479">Metal-binding</keyword>
<evidence type="ECO:0000256" key="5">
    <source>
        <dbReference type="ARBA" id="ARBA00022833"/>
    </source>
</evidence>
<feature type="domain" description="C2H2-type" evidence="9">
    <location>
        <begin position="303"/>
        <end position="330"/>
    </location>
</feature>
<evidence type="ECO:0000256" key="4">
    <source>
        <dbReference type="ARBA" id="ARBA00022771"/>
    </source>
</evidence>
<keyword evidence="5" id="KW-0862">Zinc</keyword>
<dbReference type="Pfam" id="PF00096">
    <property type="entry name" value="zf-C2H2"/>
    <property type="match status" value="2"/>
</dbReference>
<evidence type="ECO:0000313" key="11">
    <source>
        <dbReference type="RefSeq" id="XP_042561736.1"/>
    </source>
</evidence>
<evidence type="ECO:0000256" key="3">
    <source>
        <dbReference type="ARBA" id="ARBA00022737"/>
    </source>
</evidence>
<protein>
    <submittedName>
        <fullName evidence="11">Zinc finger protein Gfi-1b-like</fullName>
    </submittedName>
</protein>
<dbReference type="FunFam" id="3.30.160.60:FF:000671">
    <property type="entry name" value="Zinc finger protein 26"/>
    <property type="match status" value="1"/>
</dbReference>
<dbReference type="PROSITE" id="PS50157">
    <property type="entry name" value="ZINC_FINGER_C2H2_2"/>
    <property type="match status" value="4"/>
</dbReference>
<dbReference type="Proteomes" id="UP000515152">
    <property type="component" value="Unplaced"/>
</dbReference>
<dbReference type="GO" id="GO:0008270">
    <property type="term" value="F:zinc ion binding"/>
    <property type="evidence" value="ECO:0007669"/>
    <property type="project" value="UniProtKB-KW"/>
</dbReference>
<evidence type="ECO:0000256" key="6">
    <source>
        <dbReference type="ARBA" id="ARBA00023242"/>
    </source>
</evidence>
<evidence type="ECO:0000313" key="10">
    <source>
        <dbReference type="Proteomes" id="UP000515152"/>
    </source>
</evidence>
<feature type="domain" description="C2H2-type" evidence="9">
    <location>
        <begin position="275"/>
        <end position="302"/>
    </location>
</feature>
<feature type="compositionally biased region" description="Basic residues" evidence="8">
    <location>
        <begin position="177"/>
        <end position="187"/>
    </location>
</feature>
<dbReference type="SMART" id="SM00355">
    <property type="entry name" value="ZnF_C2H2"/>
    <property type="match status" value="4"/>
</dbReference>
<comment type="subcellular location">
    <subcellularLocation>
        <location evidence="1">Nucleus</location>
    </subcellularLocation>
</comment>
<evidence type="ECO:0000256" key="2">
    <source>
        <dbReference type="ARBA" id="ARBA00022723"/>
    </source>
</evidence>
<dbReference type="GO" id="GO:0005634">
    <property type="term" value="C:nucleus"/>
    <property type="evidence" value="ECO:0007669"/>
    <property type="project" value="UniProtKB-SubCell"/>
</dbReference>